<comment type="caution">
    <text evidence="2">The sequence shown here is derived from an EMBL/GenBank/DDBJ whole genome shotgun (WGS) entry which is preliminary data.</text>
</comment>
<feature type="chain" id="PRO_5038884557" description="Secreted protein" evidence="1">
    <location>
        <begin position="30"/>
        <end position="82"/>
    </location>
</feature>
<dbReference type="AlphaFoldDB" id="A0A544W3W6"/>
<protein>
    <recommendedName>
        <fullName evidence="4">Secreted protein</fullName>
    </recommendedName>
</protein>
<keyword evidence="3" id="KW-1185">Reference proteome</keyword>
<name>A0A544W3W6_9MYCO</name>
<dbReference type="Proteomes" id="UP000315759">
    <property type="component" value="Unassembled WGS sequence"/>
</dbReference>
<evidence type="ECO:0000313" key="3">
    <source>
        <dbReference type="Proteomes" id="UP000315759"/>
    </source>
</evidence>
<proteinExistence type="predicted"/>
<sequence length="82" mass="8203">MRVHLRWAVTVATFGMAAAALVGAPAAVAGCNDSSGTVVCAQGDIRGTDAPPPVQPGLGSYGTWCNDVICFPGGLFGVVTQP</sequence>
<evidence type="ECO:0000313" key="2">
    <source>
        <dbReference type="EMBL" id="TQR86934.1"/>
    </source>
</evidence>
<accession>A0A544W3W6</accession>
<feature type="signal peptide" evidence="1">
    <location>
        <begin position="1"/>
        <end position="29"/>
    </location>
</feature>
<dbReference type="RefSeq" id="WP_142551792.1">
    <property type="nucleotide sequence ID" value="NZ_VIFX01000009.1"/>
</dbReference>
<organism evidence="2 3">
    <name type="scientific">Mycolicibacterium hodleri</name>
    <dbReference type="NCBI Taxonomy" id="49897"/>
    <lineage>
        <taxon>Bacteria</taxon>
        <taxon>Bacillati</taxon>
        <taxon>Actinomycetota</taxon>
        <taxon>Actinomycetes</taxon>
        <taxon>Mycobacteriales</taxon>
        <taxon>Mycobacteriaceae</taxon>
        <taxon>Mycolicibacterium</taxon>
    </lineage>
</organism>
<gene>
    <name evidence="2" type="ORF">D8S82_09180</name>
</gene>
<dbReference type="PROSITE" id="PS51257">
    <property type="entry name" value="PROKAR_LIPOPROTEIN"/>
    <property type="match status" value="1"/>
</dbReference>
<evidence type="ECO:0008006" key="4">
    <source>
        <dbReference type="Google" id="ProtNLM"/>
    </source>
</evidence>
<reference evidence="2 3" key="1">
    <citation type="submission" date="2018-10" db="EMBL/GenBank/DDBJ databases">
        <title>Draft genome of Mycobacterium hodleri strain B.</title>
        <authorList>
            <person name="Amande T.J."/>
            <person name="Mcgenity T.J."/>
        </authorList>
    </citation>
    <scope>NUCLEOTIDE SEQUENCE [LARGE SCALE GENOMIC DNA]</scope>
    <source>
        <strain evidence="2 3">B</strain>
    </source>
</reference>
<keyword evidence="1" id="KW-0732">Signal</keyword>
<evidence type="ECO:0000256" key="1">
    <source>
        <dbReference type="SAM" id="SignalP"/>
    </source>
</evidence>
<dbReference type="EMBL" id="VIFX01000009">
    <property type="protein sequence ID" value="TQR86934.1"/>
    <property type="molecule type" value="Genomic_DNA"/>
</dbReference>